<evidence type="ECO:0000313" key="12">
    <source>
        <dbReference type="EMBL" id="MDG4475528.1"/>
    </source>
</evidence>
<dbReference type="GO" id="GO:0042744">
    <property type="term" value="P:hydrogen peroxide catabolic process"/>
    <property type="evidence" value="ECO:0007669"/>
    <property type="project" value="TreeGrafter"/>
</dbReference>
<evidence type="ECO:0000256" key="7">
    <source>
        <dbReference type="ARBA" id="ARBA00023284"/>
    </source>
</evidence>
<dbReference type="SUPFAM" id="SSF52833">
    <property type="entry name" value="Thioredoxin-like"/>
    <property type="match status" value="1"/>
</dbReference>
<dbReference type="InterPro" id="IPR013766">
    <property type="entry name" value="Thioredoxin_domain"/>
</dbReference>
<dbReference type="GO" id="GO:0102039">
    <property type="term" value="F:NADH-dependent peroxiredoxin activity"/>
    <property type="evidence" value="ECO:0007669"/>
    <property type="project" value="UniProtKB-EC"/>
</dbReference>
<dbReference type="GO" id="GO:0005829">
    <property type="term" value="C:cytosol"/>
    <property type="evidence" value="ECO:0007669"/>
    <property type="project" value="TreeGrafter"/>
</dbReference>
<dbReference type="GO" id="GO:0008379">
    <property type="term" value="F:thioredoxin peroxidase activity"/>
    <property type="evidence" value="ECO:0007669"/>
    <property type="project" value="TreeGrafter"/>
</dbReference>
<evidence type="ECO:0000259" key="11">
    <source>
        <dbReference type="PROSITE" id="PS51352"/>
    </source>
</evidence>
<dbReference type="AlphaFoldDB" id="A0A9X4MHA8"/>
<evidence type="ECO:0000256" key="6">
    <source>
        <dbReference type="ARBA" id="ARBA00023002"/>
    </source>
</evidence>
<evidence type="ECO:0000256" key="2">
    <source>
        <dbReference type="ARBA" id="ARBA00013021"/>
    </source>
</evidence>
<protein>
    <recommendedName>
        <fullName evidence="3">Alkyl hydroperoxide reductase C</fullName>
        <ecNumber evidence="2">1.11.1.26</ecNumber>
    </recommendedName>
    <alternativeName>
        <fullName evidence="8">Peroxiredoxin</fullName>
    </alternativeName>
</protein>
<name>A0A9X4MHA8_9BACT</name>
<dbReference type="GO" id="GO:0045454">
    <property type="term" value="P:cell redox homeostasis"/>
    <property type="evidence" value="ECO:0007669"/>
    <property type="project" value="TreeGrafter"/>
</dbReference>
<dbReference type="GO" id="GO:0033554">
    <property type="term" value="P:cellular response to stress"/>
    <property type="evidence" value="ECO:0007669"/>
    <property type="project" value="TreeGrafter"/>
</dbReference>
<evidence type="ECO:0000256" key="1">
    <source>
        <dbReference type="ARBA" id="ARBA00011654"/>
    </source>
</evidence>
<evidence type="ECO:0000256" key="8">
    <source>
        <dbReference type="ARBA" id="ARBA00032077"/>
    </source>
</evidence>
<reference evidence="12" key="2">
    <citation type="submission" date="2022-10" db="EMBL/GenBank/DDBJ databases">
        <authorList>
            <person name="Aronson H.S."/>
        </authorList>
    </citation>
    <scope>NUCLEOTIDE SEQUENCE</scope>
    <source>
        <strain evidence="12">RS19-109</strain>
    </source>
</reference>
<keyword evidence="13" id="KW-1185">Reference proteome</keyword>
<accession>A0A9X4MHA8</accession>
<dbReference type="InterPro" id="IPR024706">
    <property type="entry name" value="Peroxiredoxin_AhpC-typ"/>
</dbReference>
<feature type="domain" description="Thioredoxin" evidence="11">
    <location>
        <begin position="9"/>
        <end position="168"/>
    </location>
</feature>
<dbReference type="PANTHER" id="PTHR10681">
    <property type="entry name" value="THIOREDOXIN PEROXIDASE"/>
    <property type="match status" value="1"/>
</dbReference>
<evidence type="ECO:0000256" key="3">
    <source>
        <dbReference type="ARBA" id="ARBA00017462"/>
    </source>
</evidence>
<gene>
    <name evidence="12" type="ORF">OLX77_05060</name>
</gene>
<evidence type="ECO:0000313" key="13">
    <source>
        <dbReference type="Proteomes" id="UP001154240"/>
    </source>
</evidence>
<organism evidence="12 13">
    <name type="scientific">Thiovibrio frasassiensis</name>
    <dbReference type="NCBI Taxonomy" id="2984131"/>
    <lineage>
        <taxon>Bacteria</taxon>
        <taxon>Pseudomonadati</taxon>
        <taxon>Thermodesulfobacteriota</taxon>
        <taxon>Desulfobulbia</taxon>
        <taxon>Desulfobulbales</taxon>
        <taxon>Thiovibrionaceae</taxon>
        <taxon>Thiovibrio</taxon>
    </lineage>
</organism>
<dbReference type="Proteomes" id="UP001154240">
    <property type="component" value="Unassembled WGS sequence"/>
</dbReference>
<evidence type="ECO:0000256" key="10">
    <source>
        <dbReference type="PIRSR" id="PIRSR000239-1"/>
    </source>
</evidence>
<dbReference type="InterPro" id="IPR050217">
    <property type="entry name" value="Peroxiredoxin"/>
</dbReference>
<dbReference type="RefSeq" id="WP_307632501.1">
    <property type="nucleotide sequence ID" value="NZ_JAPHEH010000001.1"/>
</dbReference>
<sequence length="203" mass="22095">MGENCCGCLQVGQNVPDFTMDTYEPTDYGFATTSLEQLKKAGKWTVLVFYPADFTFVCSTELGDLADEYDNIKAAGAEVVTVSTDTVYTHLAWKREEKFLENAKYPMAADPTGAVSKLFGVYDYGTGLALRGTFIISPEGKLVASEVNFYNVGRSAKELLRKLKASVYVAAHPAEACPARWEAGDKTLTPGAKLVGKVYDALK</sequence>
<dbReference type="PANTHER" id="PTHR10681:SF121">
    <property type="entry name" value="ALKYL HYDROPEROXIDE REDUCTASE C"/>
    <property type="match status" value="1"/>
</dbReference>
<dbReference type="Pfam" id="PF00578">
    <property type="entry name" value="AhpC-TSA"/>
    <property type="match status" value="1"/>
</dbReference>
<dbReference type="CDD" id="cd03015">
    <property type="entry name" value="PRX_Typ2cys"/>
    <property type="match status" value="1"/>
</dbReference>
<reference evidence="12" key="1">
    <citation type="journal article" date="2022" name="bioRxiv">
        <title>Thiovibrio frasassiensisgen. nov., sp. nov., an autotrophic, elemental sulfur disproportionating bacterium isolated from sulfidic karst sediment, and proposal of Thiovibrionaceae fam. nov.</title>
        <authorList>
            <person name="Aronson H."/>
            <person name="Thomas C."/>
            <person name="Bhattacharyya M."/>
            <person name="Eckstein S."/>
            <person name="Jensen S."/>
            <person name="Barco R."/>
            <person name="Macalady J."/>
            <person name="Amend J."/>
        </authorList>
    </citation>
    <scope>NUCLEOTIDE SEQUENCE</scope>
    <source>
        <strain evidence="12">RS19-109</strain>
    </source>
</reference>
<dbReference type="PROSITE" id="PS51352">
    <property type="entry name" value="THIOREDOXIN_2"/>
    <property type="match status" value="1"/>
</dbReference>
<comment type="subunit">
    <text evidence="1">Homodimer; disulfide-linked, upon oxidation. 5 homodimers assemble to form a ring-like decamer.</text>
</comment>
<proteinExistence type="predicted"/>
<dbReference type="Gene3D" id="3.40.30.10">
    <property type="entry name" value="Glutaredoxin"/>
    <property type="match status" value="1"/>
</dbReference>
<evidence type="ECO:0000256" key="4">
    <source>
        <dbReference type="ARBA" id="ARBA00022559"/>
    </source>
</evidence>
<comment type="catalytic activity">
    <reaction evidence="9">
        <text>a hydroperoxide + NADH + H(+) = an alcohol + NAD(+) + H2O</text>
        <dbReference type="Rhea" id="RHEA:62628"/>
        <dbReference type="ChEBI" id="CHEBI:15377"/>
        <dbReference type="ChEBI" id="CHEBI:15378"/>
        <dbReference type="ChEBI" id="CHEBI:30879"/>
        <dbReference type="ChEBI" id="CHEBI:35924"/>
        <dbReference type="ChEBI" id="CHEBI:57540"/>
        <dbReference type="ChEBI" id="CHEBI:57945"/>
        <dbReference type="EC" id="1.11.1.26"/>
    </reaction>
</comment>
<keyword evidence="6" id="KW-0560">Oxidoreductase</keyword>
<evidence type="ECO:0000256" key="9">
    <source>
        <dbReference type="ARBA" id="ARBA00047572"/>
    </source>
</evidence>
<dbReference type="PIRSF" id="PIRSF000239">
    <property type="entry name" value="AHPC"/>
    <property type="match status" value="1"/>
</dbReference>
<keyword evidence="5" id="KW-0049">Antioxidant</keyword>
<dbReference type="InterPro" id="IPR000866">
    <property type="entry name" value="AhpC/TSA"/>
</dbReference>
<dbReference type="InterPro" id="IPR036249">
    <property type="entry name" value="Thioredoxin-like_sf"/>
</dbReference>
<dbReference type="GO" id="GO:0006979">
    <property type="term" value="P:response to oxidative stress"/>
    <property type="evidence" value="ECO:0007669"/>
    <property type="project" value="TreeGrafter"/>
</dbReference>
<dbReference type="EC" id="1.11.1.26" evidence="2"/>
<keyword evidence="7" id="KW-0676">Redox-active center</keyword>
<keyword evidence="4" id="KW-0575">Peroxidase</keyword>
<comment type="caution">
    <text evidence="12">The sequence shown here is derived from an EMBL/GenBank/DDBJ whole genome shotgun (WGS) entry which is preliminary data.</text>
</comment>
<dbReference type="EMBL" id="JAPHEH010000001">
    <property type="protein sequence ID" value="MDG4475528.1"/>
    <property type="molecule type" value="Genomic_DNA"/>
</dbReference>
<evidence type="ECO:0000256" key="5">
    <source>
        <dbReference type="ARBA" id="ARBA00022862"/>
    </source>
</evidence>
<feature type="active site" description="Cysteine sulfenic acid (-SOH) intermediate; for peroxidase activity" evidence="10">
    <location>
        <position position="58"/>
    </location>
</feature>